<accession>A0ABQ7V221</accession>
<evidence type="ECO:0000313" key="2">
    <source>
        <dbReference type="EMBL" id="KAH0758118.1"/>
    </source>
</evidence>
<reference evidence="2 3" key="1">
    <citation type="journal article" date="2021" name="bioRxiv">
        <title>Chromosome-scale and haplotype-resolved genome assembly of a tetraploid potato cultivar.</title>
        <authorList>
            <person name="Sun H."/>
            <person name="Jiao W.-B."/>
            <person name="Krause K."/>
            <person name="Campoy J.A."/>
            <person name="Goel M."/>
            <person name="Folz-Donahue K."/>
            <person name="Kukat C."/>
            <person name="Huettel B."/>
            <person name="Schneeberger K."/>
        </authorList>
    </citation>
    <scope>NUCLEOTIDE SEQUENCE [LARGE SCALE GENOMIC DNA]</scope>
    <source>
        <strain evidence="2">SolTubOtavaFocal</strain>
        <tissue evidence="2">Leaves</tissue>
    </source>
</reference>
<dbReference type="EMBL" id="JAIVGD010000015">
    <property type="protein sequence ID" value="KAH0758118.1"/>
    <property type="molecule type" value="Genomic_DNA"/>
</dbReference>
<dbReference type="SUPFAM" id="SSF56219">
    <property type="entry name" value="DNase I-like"/>
    <property type="match status" value="1"/>
</dbReference>
<dbReference type="Proteomes" id="UP000826656">
    <property type="component" value="Unassembled WGS sequence"/>
</dbReference>
<dbReference type="InterPro" id="IPR005135">
    <property type="entry name" value="Endo/exonuclease/phosphatase"/>
</dbReference>
<sequence>MGPQFLQNYRNHLLYPAYPLPKLIKPLWVERRRNGQTTSLPWFICGDFNAVLHTTDRIFGNPINLAKIKDYKDCIQDLLLIELAQKGNYYTWTNKQLGAARICSRIDRAFGNHEWMMKWGHLHIVYELPQMSDHAPCS</sequence>
<dbReference type="PANTHER" id="PTHR33710:SF80">
    <property type="entry name" value="ENDONUCLEASE_EXONUCLEASE_PHOSPHATASE"/>
    <property type="match status" value="1"/>
</dbReference>
<organism evidence="2 3">
    <name type="scientific">Solanum tuberosum</name>
    <name type="common">Potato</name>
    <dbReference type="NCBI Taxonomy" id="4113"/>
    <lineage>
        <taxon>Eukaryota</taxon>
        <taxon>Viridiplantae</taxon>
        <taxon>Streptophyta</taxon>
        <taxon>Embryophyta</taxon>
        <taxon>Tracheophyta</taxon>
        <taxon>Spermatophyta</taxon>
        <taxon>Magnoliopsida</taxon>
        <taxon>eudicotyledons</taxon>
        <taxon>Gunneridae</taxon>
        <taxon>Pentapetalae</taxon>
        <taxon>asterids</taxon>
        <taxon>lamiids</taxon>
        <taxon>Solanales</taxon>
        <taxon>Solanaceae</taxon>
        <taxon>Solanoideae</taxon>
        <taxon>Solaneae</taxon>
        <taxon>Solanum</taxon>
    </lineage>
</organism>
<dbReference type="Pfam" id="PF03372">
    <property type="entry name" value="Exo_endo_phos"/>
    <property type="match status" value="1"/>
</dbReference>
<gene>
    <name evidence="2" type="ORF">KY290_021611</name>
</gene>
<dbReference type="InterPro" id="IPR036691">
    <property type="entry name" value="Endo/exonu/phosph_ase_sf"/>
</dbReference>
<dbReference type="Gene3D" id="3.60.10.10">
    <property type="entry name" value="Endonuclease/exonuclease/phosphatase"/>
    <property type="match status" value="1"/>
</dbReference>
<comment type="caution">
    <text evidence="2">The sequence shown here is derived from an EMBL/GenBank/DDBJ whole genome shotgun (WGS) entry which is preliminary data.</text>
</comment>
<proteinExistence type="predicted"/>
<name>A0ABQ7V221_SOLTU</name>
<evidence type="ECO:0000259" key="1">
    <source>
        <dbReference type="Pfam" id="PF03372"/>
    </source>
</evidence>
<protein>
    <recommendedName>
        <fullName evidence="1">Endonuclease/exonuclease/phosphatase domain-containing protein</fullName>
    </recommendedName>
</protein>
<dbReference type="PANTHER" id="PTHR33710">
    <property type="entry name" value="BNAC02G09200D PROTEIN"/>
    <property type="match status" value="1"/>
</dbReference>
<feature type="domain" description="Endonuclease/exonuclease/phosphatase" evidence="1">
    <location>
        <begin position="16"/>
        <end position="134"/>
    </location>
</feature>
<evidence type="ECO:0000313" key="3">
    <source>
        <dbReference type="Proteomes" id="UP000826656"/>
    </source>
</evidence>
<keyword evidence="3" id="KW-1185">Reference proteome</keyword>